<sequence>MKAIWNGAIIASSPDTIVVEGNHYFPREAVNEAYLKPSSTHTICPWKGTASYYSLDVEGQRNPDAAWYYPEPKDAAREIRGRVAFWRGVQVVPD</sequence>
<dbReference type="InterPro" id="IPR038694">
    <property type="entry name" value="DUF427_sf"/>
</dbReference>
<organism evidence="2 3">
    <name type="scientific">Deinococcus yavapaiensis KR-236</name>
    <dbReference type="NCBI Taxonomy" id="694435"/>
    <lineage>
        <taxon>Bacteria</taxon>
        <taxon>Thermotogati</taxon>
        <taxon>Deinococcota</taxon>
        <taxon>Deinococci</taxon>
        <taxon>Deinococcales</taxon>
        <taxon>Deinococcaceae</taxon>
        <taxon>Deinococcus</taxon>
    </lineage>
</organism>
<dbReference type="PANTHER" id="PTHR34310">
    <property type="entry name" value="DUF427 DOMAIN PROTEIN (AFU_ORTHOLOGUE AFUA_3G02220)"/>
    <property type="match status" value="1"/>
</dbReference>
<keyword evidence="3" id="KW-1185">Reference proteome</keyword>
<keyword evidence="2" id="KW-0808">Transferase</keyword>
<dbReference type="PANTHER" id="PTHR34310:SF5">
    <property type="entry name" value="DUF427 DOMAIN PROTEIN (AFU_ORTHOLOGUE AFUA_3G02220)"/>
    <property type="match status" value="1"/>
</dbReference>
<comment type="caution">
    <text evidence="2">The sequence shown here is derived from an EMBL/GenBank/DDBJ whole genome shotgun (WGS) entry which is preliminary data.</text>
</comment>
<dbReference type="Pfam" id="PF04248">
    <property type="entry name" value="NTP_transf_9"/>
    <property type="match status" value="1"/>
</dbReference>
<name>A0A318S5L0_9DEIO</name>
<evidence type="ECO:0000313" key="2">
    <source>
        <dbReference type="EMBL" id="PYE53394.1"/>
    </source>
</evidence>
<gene>
    <name evidence="2" type="ORF">DES52_109171</name>
</gene>
<reference evidence="2 3" key="1">
    <citation type="submission" date="2018-06" db="EMBL/GenBank/DDBJ databases">
        <title>Genomic Encyclopedia of Type Strains, Phase IV (KMG-IV): sequencing the most valuable type-strain genomes for metagenomic binning, comparative biology and taxonomic classification.</title>
        <authorList>
            <person name="Goeker M."/>
        </authorList>
    </citation>
    <scope>NUCLEOTIDE SEQUENCE [LARGE SCALE GENOMIC DNA]</scope>
    <source>
        <strain evidence="2 3">DSM 18048</strain>
    </source>
</reference>
<accession>A0A318S5L0</accession>
<evidence type="ECO:0000313" key="3">
    <source>
        <dbReference type="Proteomes" id="UP000248326"/>
    </source>
</evidence>
<dbReference type="AlphaFoldDB" id="A0A318S5L0"/>
<dbReference type="OrthoDB" id="119916at2"/>
<dbReference type="RefSeq" id="WP_110887175.1">
    <property type="nucleotide sequence ID" value="NZ_QJSX01000009.1"/>
</dbReference>
<proteinExistence type="predicted"/>
<feature type="domain" description="DUF427" evidence="1">
    <location>
        <begin position="1"/>
        <end position="87"/>
    </location>
</feature>
<evidence type="ECO:0000259" key="1">
    <source>
        <dbReference type="Pfam" id="PF04248"/>
    </source>
</evidence>
<dbReference type="InterPro" id="IPR007361">
    <property type="entry name" value="DUF427"/>
</dbReference>
<dbReference type="Gene3D" id="2.170.150.40">
    <property type="entry name" value="Domain of unknown function (DUF427)"/>
    <property type="match status" value="1"/>
</dbReference>
<protein>
    <submittedName>
        <fullName evidence="2">Nucleotidyltransferase-like protein</fullName>
    </submittedName>
</protein>
<dbReference type="GO" id="GO:0016740">
    <property type="term" value="F:transferase activity"/>
    <property type="evidence" value="ECO:0007669"/>
    <property type="project" value="UniProtKB-KW"/>
</dbReference>
<dbReference type="EMBL" id="QJSX01000009">
    <property type="protein sequence ID" value="PYE53394.1"/>
    <property type="molecule type" value="Genomic_DNA"/>
</dbReference>
<dbReference type="Proteomes" id="UP000248326">
    <property type="component" value="Unassembled WGS sequence"/>
</dbReference>